<sequence length="211" mass="24075">TYQAEDTLFKVHRRDFEGGSEVFRHMFELPNSHQKDEGSSAELPLVLQGIKAAGLEDFLDVLYQRSSRSNSALMSLERLKTVFKLAAMWEFEGVRAQVLSAFKEHMRGANSMDTILLYQELHINIDEDFVLAVQSTIEREEEVSYDEAEKLELGTLMRLCTIRGWYSATKARAQLPSKVCAAWNVPALAPQILRPTRIPRDCGDWGDWGDY</sequence>
<dbReference type="InterPro" id="IPR011333">
    <property type="entry name" value="SKP1/BTB/POZ_sf"/>
</dbReference>
<dbReference type="GeneID" id="18907499"/>
<dbReference type="OrthoDB" id="3199068at2759"/>
<evidence type="ECO:0000259" key="1">
    <source>
        <dbReference type="Pfam" id="PF00651"/>
    </source>
</evidence>
<gene>
    <name evidence="2" type="ORF">PHACADRAFT_108152</name>
</gene>
<dbReference type="STRING" id="650164.K5VCP4"/>
<dbReference type="InParanoid" id="K5VCP4"/>
<keyword evidence="3" id="KW-1185">Reference proteome</keyword>
<reference evidence="2 3" key="1">
    <citation type="journal article" date="2012" name="BMC Genomics">
        <title>Comparative genomics of the white-rot fungi, Phanerochaete carnosa and P. chrysosporium, to elucidate the genetic basis of the distinct wood types they colonize.</title>
        <authorList>
            <person name="Suzuki H."/>
            <person name="MacDonald J."/>
            <person name="Syed K."/>
            <person name="Salamov A."/>
            <person name="Hori C."/>
            <person name="Aerts A."/>
            <person name="Henrissat B."/>
            <person name="Wiebenga A."/>
            <person name="vanKuyk P.A."/>
            <person name="Barry K."/>
            <person name="Lindquist E."/>
            <person name="LaButti K."/>
            <person name="Lapidus A."/>
            <person name="Lucas S."/>
            <person name="Coutinho P."/>
            <person name="Gong Y."/>
            <person name="Samejima M."/>
            <person name="Mahadevan R."/>
            <person name="Abou-Zaid M."/>
            <person name="de Vries R.P."/>
            <person name="Igarashi K."/>
            <person name="Yadav J.S."/>
            <person name="Grigoriev I.V."/>
            <person name="Master E.R."/>
        </authorList>
    </citation>
    <scope>NUCLEOTIDE SEQUENCE [LARGE SCALE GENOMIC DNA]</scope>
    <source>
        <strain evidence="2 3">HHB-10118-sp</strain>
    </source>
</reference>
<feature type="non-terminal residue" evidence="2">
    <location>
        <position position="1"/>
    </location>
</feature>
<dbReference type="Gene3D" id="3.30.710.10">
    <property type="entry name" value="Potassium Channel Kv1.1, Chain A"/>
    <property type="match status" value="1"/>
</dbReference>
<dbReference type="Pfam" id="PF00651">
    <property type="entry name" value="BTB"/>
    <property type="match status" value="1"/>
</dbReference>
<dbReference type="KEGG" id="pco:PHACADRAFT_108152"/>
<dbReference type="AlphaFoldDB" id="K5VCP4"/>
<evidence type="ECO:0000313" key="3">
    <source>
        <dbReference type="Proteomes" id="UP000008370"/>
    </source>
</evidence>
<feature type="domain" description="BTB" evidence="1">
    <location>
        <begin position="3"/>
        <end position="103"/>
    </location>
</feature>
<dbReference type="RefSeq" id="XP_007402612.1">
    <property type="nucleotide sequence ID" value="XM_007402550.1"/>
</dbReference>
<evidence type="ECO:0000313" key="2">
    <source>
        <dbReference type="EMBL" id="EKM48838.1"/>
    </source>
</evidence>
<proteinExistence type="predicted"/>
<dbReference type="EMBL" id="JH930696">
    <property type="protein sequence ID" value="EKM48838.1"/>
    <property type="molecule type" value="Genomic_DNA"/>
</dbReference>
<dbReference type="Proteomes" id="UP000008370">
    <property type="component" value="Unassembled WGS sequence"/>
</dbReference>
<dbReference type="InterPro" id="IPR000210">
    <property type="entry name" value="BTB/POZ_dom"/>
</dbReference>
<organism evidence="2 3">
    <name type="scientific">Phanerochaete carnosa (strain HHB-10118-sp)</name>
    <name type="common">White-rot fungus</name>
    <name type="synonym">Peniophora carnosa</name>
    <dbReference type="NCBI Taxonomy" id="650164"/>
    <lineage>
        <taxon>Eukaryota</taxon>
        <taxon>Fungi</taxon>
        <taxon>Dikarya</taxon>
        <taxon>Basidiomycota</taxon>
        <taxon>Agaricomycotina</taxon>
        <taxon>Agaricomycetes</taxon>
        <taxon>Polyporales</taxon>
        <taxon>Phanerochaetaceae</taxon>
        <taxon>Phanerochaete</taxon>
    </lineage>
</organism>
<protein>
    <recommendedName>
        <fullName evidence="1">BTB domain-containing protein</fullName>
    </recommendedName>
</protein>
<accession>K5VCP4</accession>
<dbReference type="HOGENOM" id="CLU_047592_2_2_1"/>
<name>K5VCP4_PHACS</name>